<dbReference type="EMBL" id="PNBA02000359">
    <property type="protein sequence ID" value="KAG6383927.1"/>
    <property type="molecule type" value="Genomic_DNA"/>
</dbReference>
<sequence>MAAKSRKGVLRIKYCERALPTTRSGNASTYAFDQRLSEKSQVEPKRTRRNRSHLLMVTIQIGIPFLVERMSEACLYGNSYELSRCGMRYVESVLK</sequence>
<keyword evidence="3 4" id="KW-0496">Mitochondrion</keyword>
<reference evidence="2" key="1">
    <citation type="submission" date="2018-01" db="EMBL/GenBank/DDBJ databases">
        <authorList>
            <person name="Mao J.F."/>
        </authorList>
    </citation>
    <scope>NUCLEOTIDE SEQUENCE</scope>
    <source>
        <strain evidence="2">Huo1</strain>
        <tissue evidence="2">Leaf</tissue>
    </source>
</reference>
<proteinExistence type="predicted"/>
<dbReference type="EMBL" id="PNBA02000024">
    <property type="protein sequence ID" value="KAG6384664.1"/>
    <property type="molecule type" value="Genomic_DNA"/>
</dbReference>
<evidence type="ECO:0000313" key="1">
    <source>
        <dbReference type="EMBL" id="KAG6383901.1"/>
    </source>
</evidence>
<evidence type="ECO:0000313" key="3">
    <source>
        <dbReference type="EMBL" id="KAG6384664.1"/>
    </source>
</evidence>
<dbReference type="AlphaFoldDB" id="A0A8X8YY28"/>
<organism evidence="2">
    <name type="scientific">Salvia splendens</name>
    <name type="common">Scarlet sage</name>
    <dbReference type="NCBI Taxonomy" id="180675"/>
    <lineage>
        <taxon>Eukaryota</taxon>
        <taxon>Viridiplantae</taxon>
        <taxon>Streptophyta</taxon>
        <taxon>Embryophyta</taxon>
        <taxon>Tracheophyta</taxon>
        <taxon>Spermatophyta</taxon>
        <taxon>Magnoliopsida</taxon>
        <taxon>eudicotyledons</taxon>
        <taxon>Gunneridae</taxon>
        <taxon>Pentapetalae</taxon>
        <taxon>asterids</taxon>
        <taxon>lamiids</taxon>
        <taxon>Lamiales</taxon>
        <taxon>Lamiaceae</taxon>
        <taxon>Nepetoideae</taxon>
        <taxon>Mentheae</taxon>
        <taxon>Salviinae</taxon>
        <taxon>Salvia</taxon>
        <taxon>Salvia subgen. Calosphace</taxon>
        <taxon>core Calosphace</taxon>
    </lineage>
</organism>
<evidence type="ECO:0000313" key="2">
    <source>
        <dbReference type="EMBL" id="KAG6383927.1"/>
    </source>
</evidence>
<comment type="caution">
    <text evidence="2">The sequence shown here is derived from an EMBL/GenBank/DDBJ whole genome shotgun (WGS) entry which is preliminary data.</text>
</comment>
<keyword evidence="4" id="KW-1185">Reference proteome</keyword>
<gene>
    <name evidence="3" type="ORF">SASPL_155516</name>
    <name evidence="1" type="ORF">SASPL_156323</name>
    <name evidence="2" type="ORF">SASPL_156356</name>
</gene>
<dbReference type="Proteomes" id="UP000298416">
    <property type="component" value="Unassembled WGS sequence"/>
</dbReference>
<name>A0A8X8YY28_SALSN</name>
<protein>
    <submittedName>
        <fullName evidence="2">Uncharacterized protein</fullName>
    </submittedName>
</protein>
<reference evidence="2" key="2">
    <citation type="submission" date="2020-08" db="EMBL/GenBank/DDBJ databases">
        <title>Plant Genome Project.</title>
        <authorList>
            <person name="Zhang R.-G."/>
        </authorList>
    </citation>
    <scope>NUCLEOTIDE SEQUENCE</scope>
    <source>
        <strain evidence="2">Huo1</strain>
        <tissue evidence="2">Leaf</tissue>
    </source>
</reference>
<accession>A0A8X8YY28</accession>
<evidence type="ECO:0000313" key="4">
    <source>
        <dbReference type="Proteomes" id="UP000298416"/>
    </source>
</evidence>
<geneLocation type="mitochondrion" evidence="3"/>
<dbReference type="EMBL" id="PNBA02000359">
    <property type="protein sequence ID" value="KAG6383901.1"/>
    <property type="molecule type" value="Genomic_DNA"/>
</dbReference>